<dbReference type="InterPro" id="IPR036612">
    <property type="entry name" value="KH_dom_type_1_sf"/>
</dbReference>
<dbReference type="Gene3D" id="3.30.70.330">
    <property type="match status" value="1"/>
</dbReference>
<feature type="compositionally biased region" description="Basic and acidic residues" evidence="12">
    <location>
        <begin position="385"/>
        <end position="395"/>
    </location>
</feature>
<feature type="region of interest" description="Disordered" evidence="12">
    <location>
        <begin position="366"/>
        <end position="402"/>
    </location>
</feature>
<dbReference type="RefSeq" id="XP_003061363.1">
    <property type="nucleotide sequence ID" value="XM_003061317.1"/>
</dbReference>
<feature type="compositionally biased region" description="Pro residues" evidence="12">
    <location>
        <begin position="794"/>
        <end position="825"/>
    </location>
</feature>
<feature type="compositionally biased region" description="Pro residues" evidence="12">
    <location>
        <begin position="8"/>
        <end position="17"/>
    </location>
</feature>
<evidence type="ECO:0000256" key="4">
    <source>
        <dbReference type="ARBA" id="ARBA00022723"/>
    </source>
</evidence>
<dbReference type="eggNOG" id="KOG0119">
    <property type="taxonomic scope" value="Eukaryota"/>
</dbReference>
<feature type="region of interest" description="Disordered" evidence="12">
    <location>
        <begin position="688"/>
        <end position="876"/>
    </location>
</feature>
<evidence type="ECO:0000256" key="5">
    <source>
        <dbReference type="ARBA" id="ARBA00022771"/>
    </source>
</evidence>
<dbReference type="InterPro" id="IPR047086">
    <property type="entry name" value="SF1-HH_sf"/>
</dbReference>
<feature type="region of interest" description="Disordered" evidence="12">
    <location>
        <begin position="644"/>
        <end position="665"/>
    </location>
</feature>
<keyword evidence="7 11" id="KW-0694">RNA-binding</keyword>
<dbReference type="STRING" id="564608.C1N0A7"/>
<dbReference type="InterPro" id="IPR004087">
    <property type="entry name" value="KH_dom"/>
</dbReference>
<evidence type="ECO:0000259" key="13">
    <source>
        <dbReference type="PROSITE" id="PS50102"/>
    </source>
</evidence>
<dbReference type="PROSITE" id="PS50158">
    <property type="entry name" value="ZF_CCHC"/>
    <property type="match status" value="1"/>
</dbReference>
<dbReference type="CDD" id="cd02395">
    <property type="entry name" value="KH-I_BBP"/>
    <property type="match status" value="1"/>
</dbReference>
<evidence type="ECO:0000313" key="15">
    <source>
        <dbReference type="EMBL" id="EEH53993.1"/>
    </source>
</evidence>
<dbReference type="EMBL" id="GG663744">
    <property type="protein sequence ID" value="EEH53993.1"/>
    <property type="molecule type" value="Genomic_DNA"/>
</dbReference>
<dbReference type="SUPFAM" id="SSF57756">
    <property type="entry name" value="Retrovirus zinc finger-like domains"/>
    <property type="match status" value="1"/>
</dbReference>
<dbReference type="InterPro" id="IPR045071">
    <property type="entry name" value="BBP-like"/>
</dbReference>
<dbReference type="GO" id="GO:0005634">
    <property type="term" value="C:nucleus"/>
    <property type="evidence" value="ECO:0007669"/>
    <property type="project" value="UniProtKB-SubCell"/>
</dbReference>
<dbReference type="PROSITE" id="PS50084">
    <property type="entry name" value="KH_TYPE_1"/>
    <property type="match status" value="1"/>
</dbReference>
<evidence type="ECO:0000256" key="8">
    <source>
        <dbReference type="ARBA" id="ARBA00023187"/>
    </source>
</evidence>
<dbReference type="PROSITE" id="PS50102">
    <property type="entry name" value="RRM"/>
    <property type="match status" value="1"/>
</dbReference>
<organism evidence="16">
    <name type="scientific">Micromonas pusilla (strain CCMP1545)</name>
    <name type="common">Picoplanktonic green alga</name>
    <dbReference type="NCBI Taxonomy" id="564608"/>
    <lineage>
        <taxon>Eukaryota</taxon>
        <taxon>Viridiplantae</taxon>
        <taxon>Chlorophyta</taxon>
        <taxon>Mamiellophyceae</taxon>
        <taxon>Mamiellales</taxon>
        <taxon>Mamiellaceae</taxon>
        <taxon>Micromonas</taxon>
    </lineage>
</organism>
<dbReference type="SUPFAM" id="SSF54791">
    <property type="entry name" value="Eukaryotic type KH-domain (KH-domain type I)"/>
    <property type="match status" value="1"/>
</dbReference>
<feature type="compositionally biased region" description="Low complexity" evidence="12">
    <location>
        <begin position="95"/>
        <end position="111"/>
    </location>
</feature>
<dbReference type="FunFam" id="3.30.1370.10:FF:000047">
    <property type="entry name" value="splicing factor-like protein 1"/>
    <property type="match status" value="1"/>
</dbReference>
<dbReference type="GO" id="GO:0008270">
    <property type="term" value="F:zinc ion binding"/>
    <property type="evidence" value="ECO:0007669"/>
    <property type="project" value="UniProtKB-KW"/>
</dbReference>
<feature type="domain" description="CCHC-type" evidence="14">
    <location>
        <begin position="460"/>
        <end position="475"/>
    </location>
</feature>
<dbReference type="KEGG" id="mpp:MICPUCDRAFT_50949"/>
<dbReference type="SMART" id="SM00360">
    <property type="entry name" value="RRM"/>
    <property type="match status" value="1"/>
</dbReference>
<feature type="domain" description="RRM" evidence="13">
    <location>
        <begin position="564"/>
        <end position="643"/>
    </location>
</feature>
<comment type="similarity">
    <text evidence="2">Belongs to the BBP/SF1 family.</text>
</comment>
<keyword evidence="6" id="KW-0862">Zinc</keyword>
<feature type="compositionally biased region" description="Gly residues" evidence="12">
    <location>
        <begin position="781"/>
        <end position="792"/>
    </location>
</feature>
<dbReference type="SMART" id="SM00322">
    <property type="entry name" value="KH"/>
    <property type="match status" value="1"/>
</dbReference>
<evidence type="ECO:0000256" key="12">
    <source>
        <dbReference type="SAM" id="MobiDB-lite"/>
    </source>
</evidence>
<feature type="compositionally biased region" description="Low complexity" evidence="12">
    <location>
        <begin position="759"/>
        <end position="774"/>
    </location>
</feature>
<dbReference type="SMART" id="SM00343">
    <property type="entry name" value="ZnF_C2HC"/>
    <property type="match status" value="2"/>
</dbReference>
<keyword evidence="5 10" id="KW-0863">Zinc-finger</keyword>
<feature type="region of interest" description="Disordered" evidence="12">
    <location>
        <begin position="1"/>
        <end position="61"/>
    </location>
</feature>
<dbReference type="Gene3D" id="6.10.140.1790">
    <property type="match status" value="1"/>
</dbReference>
<dbReference type="OrthoDB" id="497369at2759"/>
<dbReference type="Pfam" id="PF00076">
    <property type="entry name" value="RRM_1"/>
    <property type="match status" value="1"/>
</dbReference>
<dbReference type="AlphaFoldDB" id="C1N0A7"/>
<dbReference type="Gene3D" id="3.30.1370.10">
    <property type="entry name" value="K Homology domain, type 1"/>
    <property type="match status" value="1"/>
</dbReference>
<dbReference type="InterPro" id="IPR032570">
    <property type="entry name" value="SF1-HH"/>
</dbReference>
<evidence type="ECO:0000256" key="2">
    <source>
        <dbReference type="ARBA" id="ARBA00010382"/>
    </source>
</evidence>
<dbReference type="Proteomes" id="UP000001876">
    <property type="component" value="Unassembled WGS sequence"/>
</dbReference>
<keyword evidence="8" id="KW-0508">mRNA splicing</keyword>
<dbReference type="GeneID" id="9687040"/>
<feature type="region of interest" description="Disordered" evidence="12">
    <location>
        <begin position="74"/>
        <end position="179"/>
    </location>
</feature>
<dbReference type="Gene3D" id="4.10.60.10">
    <property type="entry name" value="Zinc finger, CCHC-type"/>
    <property type="match status" value="1"/>
</dbReference>
<dbReference type="InterPro" id="IPR036875">
    <property type="entry name" value="Znf_CCHC_sf"/>
</dbReference>
<feature type="compositionally biased region" description="Pro residues" evidence="12">
    <location>
        <begin position="846"/>
        <end position="862"/>
    </location>
</feature>
<dbReference type="InterPro" id="IPR012677">
    <property type="entry name" value="Nucleotide-bd_a/b_plait_sf"/>
</dbReference>
<feature type="compositionally biased region" description="Basic and acidic residues" evidence="12">
    <location>
        <begin position="74"/>
        <end position="89"/>
    </location>
</feature>
<keyword evidence="4" id="KW-0479">Metal-binding</keyword>
<evidence type="ECO:0000256" key="10">
    <source>
        <dbReference type="PROSITE-ProRule" id="PRU00047"/>
    </source>
</evidence>
<dbReference type="OMA" id="TYVYGNS"/>
<dbReference type="InterPro" id="IPR001878">
    <property type="entry name" value="Znf_CCHC"/>
</dbReference>
<dbReference type="PANTHER" id="PTHR11208">
    <property type="entry name" value="RNA-BINDING PROTEIN RELATED"/>
    <property type="match status" value="1"/>
</dbReference>
<dbReference type="InterPro" id="IPR000504">
    <property type="entry name" value="RRM_dom"/>
</dbReference>
<sequence length="876" mass="91447">MSLATREVPPPPPPPPSAGGGYAETPNQERSIALLPGISLAGDAGPDGRQGSGFVEAVGDPTADDALSWHVQKIKERQKDVDGTEEDVKKRARATVETAAAAAAAAAATSAGDDDAENKKTEKADDTDDGAETIAAPFAFGPTHADIAIKHYRETPAPQTAETREGRPRKRKSRWEDADAASASASAAAGASALAPGSALALIGGGGAGGVPNAQAIKAHLAAIAARHGVQGEFSGSLGAAEGGPTPADSDDPEVVRSYAKYNDCCQRLNAGDFVDVRAEHERSPSPPPRYDKYGNRTNTRDMRMRDKLIEERSDLIGWLVTRCPHLFRPPQDWKPRKKTRKIYFPLKEYPGYNFIGLIIGPRGNTQKRMQRETNTRIAIRGKGSIKEGASREPGTDYNEDDDLHVVITGDTNEEVDRAAAMVESLMKPVNDDFNEHKRAQLRELALINGTLRDIDGAACRACGKPGHNEINCPEKDLGGFRADVALVTCKICGDGGHPTIDCPMRRSGAAGAAAAAEMSSEYQSFLSELGVDKAPGGLGGGGLGPRPGLGLGGERPERVIDPSKCYVGSLPERLSNDEPAMREMFGRHGAIEKLDVIRNPDGTPKGFAFIKFGDADSAKRAIDALHRAPVDGRMIQVKIAGDKSNDRDRAGGAAGAGGGFNRPPGPPAIMAGINVPPPPPPSIMAGVNAPPPPPPGMGGGGGGGAGIPGPPGLPGMASVAQHRDRPPPGPPGPPMTAYGHHHPGGPPMHHQMHHPHHPQMMPPQQYGQPMTMHVPPPPGMGMGMGMAGGMGAAPPPPPPPPSNDAGIPPPPPPEMGGIPPPPPVDGTAGFPPGHAQGWGGVTQQVPPPPGMAQAPPPPPVDPEYERFKQEMDMEM</sequence>
<feature type="compositionally biased region" description="Gly residues" evidence="12">
    <location>
        <begin position="698"/>
        <end position="708"/>
    </location>
</feature>
<comment type="subcellular location">
    <subcellularLocation>
        <location evidence="1">Nucleus</location>
    </subcellularLocation>
</comment>
<keyword evidence="9" id="KW-0539">Nucleus</keyword>
<dbReference type="InterPro" id="IPR035979">
    <property type="entry name" value="RBD_domain_sf"/>
</dbReference>
<evidence type="ECO:0000256" key="3">
    <source>
        <dbReference type="ARBA" id="ARBA00022664"/>
    </source>
</evidence>
<dbReference type="GO" id="GO:0003729">
    <property type="term" value="F:mRNA binding"/>
    <property type="evidence" value="ECO:0007669"/>
    <property type="project" value="TreeGrafter"/>
</dbReference>
<dbReference type="Pfam" id="PF22675">
    <property type="entry name" value="KH-I_KHDC4-BBP"/>
    <property type="match status" value="1"/>
</dbReference>
<reference evidence="15 16" key="1">
    <citation type="journal article" date="2009" name="Science">
        <title>Green evolution and dynamic adaptations revealed by genomes of the marine picoeukaryotes Micromonas.</title>
        <authorList>
            <person name="Worden A.Z."/>
            <person name="Lee J.H."/>
            <person name="Mock T."/>
            <person name="Rouze P."/>
            <person name="Simmons M.P."/>
            <person name="Aerts A.L."/>
            <person name="Allen A.E."/>
            <person name="Cuvelier M.L."/>
            <person name="Derelle E."/>
            <person name="Everett M.V."/>
            <person name="Foulon E."/>
            <person name="Grimwood J."/>
            <person name="Gundlach H."/>
            <person name="Henrissat B."/>
            <person name="Napoli C."/>
            <person name="McDonald S.M."/>
            <person name="Parker M.S."/>
            <person name="Rombauts S."/>
            <person name="Salamov A."/>
            <person name="Von Dassow P."/>
            <person name="Badger J.H."/>
            <person name="Coutinho P.M."/>
            <person name="Demir E."/>
            <person name="Dubchak I."/>
            <person name="Gentemann C."/>
            <person name="Eikrem W."/>
            <person name="Gready J.E."/>
            <person name="John U."/>
            <person name="Lanier W."/>
            <person name="Lindquist E.A."/>
            <person name="Lucas S."/>
            <person name="Mayer K.F."/>
            <person name="Moreau H."/>
            <person name="Not F."/>
            <person name="Otillar R."/>
            <person name="Panaud O."/>
            <person name="Pangilinan J."/>
            <person name="Paulsen I."/>
            <person name="Piegu B."/>
            <person name="Poliakov A."/>
            <person name="Robbens S."/>
            <person name="Schmutz J."/>
            <person name="Toulza E."/>
            <person name="Wyss T."/>
            <person name="Zelensky A."/>
            <person name="Zhou K."/>
            <person name="Armbrust E.V."/>
            <person name="Bhattacharya D."/>
            <person name="Goodenough U.W."/>
            <person name="Van de Peer Y."/>
            <person name="Grigoriev I.V."/>
        </authorList>
    </citation>
    <scope>NUCLEOTIDE SEQUENCE [LARGE SCALE GENOMIC DNA]</scope>
    <source>
        <strain evidence="15 16">CCMP1545</strain>
    </source>
</reference>
<evidence type="ECO:0000256" key="7">
    <source>
        <dbReference type="ARBA" id="ARBA00022884"/>
    </source>
</evidence>
<accession>C1N0A7</accession>
<evidence type="ECO:0000256" key="9">
    <source>
        <dbReference type="ARBA" id="ARBA00023242"/>
    </source>
</evidence>
<evidence type="ECO:0000256" key="11">
    <source>
        <dbReference type="PROSITE-ProRule" id="PRU00176"/>
    </source>
</evidence>
<evidence type="ECO:0000256" key="1">
    <source>
        <dbReference type="ARBA" id="ARBA00004123"/>
    </source>
</evidence>
<keyword evidence="3" id="KW-0507">mRNA processing</keyword>
<protein>
    <submittedName>
        <fullName evidence="15">Predicted protein</fullName>
    </submittedName>
</protein>
<dbReference type="PANTHER" id="PTHR11208:SF45">
    <property type="entry name" value="SPLICING FACTOR 1"/>
    <property type="match status" value="1"/>
</dbReference>
<feature type="compositionally biased region" description="Basic and acidic residues" evidence="12">
    <location>
        <begin position="864"/>
        <end position="876"/>
    </location>
</feature>
<dbReference type="CDD" id="cd00590">
    <property type="entry name" value="RRM_SF"/>
    <property type="match status" value="1"/>
</dbReference>
<evidence type="ECO:0000313" key="16">
    <source>
        <dbReference type="Proteomes" id="UP000001876"/>
    </source>
</evidence>
<evidence type="ECO:0000256" key="6">
    <source>
        <dbReference type="ARBA" id="ARBA00022833"/>
    </source>
</evidence>
<dbReference type="InterPro" id="IPR055256">
    <property type="entry name" value="KH_1_KHDC4/BBP-like"/>
</dbReference>
<name>C1N0A7_MICPC</name>
<dbReference type="Pfam" id="PF16275">
    <property type="entry name" value="SF1-HH"/>
    <property type="match status" value="1"/>
</dbReference>
<keyword evidence="16" id="KW-1185">Reference proteome</keyword>
<feature type="region of interest" description="Disordered" evidence="12">
    <location>
        <begin position="279"/>
        <end position="298"/>
    </location>
</feature>
<gene>
    <name evidence="15" type="ORF">MICPUCDRAFT_50949</name>
</gene>
<proteinExistence type="inferred from homology"/>
<dbReference type="GO" id="GO:0006397">
    <property type="term" value="P:mRNA processing"/>
    <property type="evidence" value="ECO:0007669"/>
    <property type="project" value="UniProtKB-KW"/>
</dbReference>
<dbReference type="SUPFAM" id="SSF54928">
    <property type="entry name" value="RNA-binding domain, RBD"/>
    <property type="match status" value="1"/>
</dbReference>
<evidence type="ECO:0000259" key="14">
    <source>
        <dbReference type="PROSITE" id="PS50158"/>
    </source>
</evidence>
<dbReference type="GO" id="GO:0048024">
    <property type="term" value="P:regulation of mRNA splicing, via spliceosome"/>
    <property type="evidence" value="ECO:0007669"/>
    <property type="project" value="TreeGrafter"/>
</dbReference>
<dbReference type="GO" id="GO:0008380">
    <property type="term" value="P:RNA splicing"/>
    <property type="evidence" value="ECO:0007669"/>
    <property type="project" value="UniProtKB-KW"/>
</dbReference>